<reference evidence="1" key="1">
    <citation type="submission" date="2022-10" db="EMBL/GenBank/DDBJ databases">
        <title>The complete genomes of actinobacterial strains from the NBC collection.</title>
        <authorList>
            <person name="Joergensen T.S."/>
            <person name="Alvarez Arevalo M."/>
            <person name="Sterndorff E.B."/>
            <person name="Faurdal D."/>
            <person name="Vuksanovic O."/>
            <person name="Mourched A.-S."/>
            <person name="Charusanti P."/>
            <person name="Shaw S."/>
            <person name="Blin K."/>
            <person name="Weber T."/>
        </authorList>
    </citation>
    <scope>NUCLEOTIDE SEQUENCE</scope>
    <source>
        <strain evidence="1">NBC_00248</strain>
    </source>
</reference>
<evidence type="ECO:0000313" key="2">
    <source>
        <dbReference type="Proteomes" id="UP001432039"/>
    </source>
</evidence>
<accession>A0ABZ1TRJ3</accession>
<organism evidence="1 2">
    <name type="scientific">Streptomyces virginiae</name>
    <name type="common">Streptomyces cinnamonensis</name>
    <dbReference type="NCBI Taxonomy" id="1961"/>
    <lineage>
        <taxon>Bacteria</taxon>
        <taxon>Bacillati</taxon>
        <taxon>Actinomycetota</taxon>
        <taxon>Actinomycetes</taxon>
        <taxon>Kitasatosporales</taxon>
        <taxon>Streptomycetaceae</taxon>
        <taxon>Streptomyces</taxon>
    </lineage>
</organism>
<name>A0ABZ1TRJ3_STRVG</name>
<evidence type="ECO:0000313" key="1">
    <source>
        <dbReference type="EMBL" id="WUQ17109.1"/>
    </source>
</evidence>
<dbReference type="EMBL" id="CP108090">
    <property type="protein sequence ID" value="WUQ17109.1"/>
    <property type="molecule type" value="Genomic_DNA"/>
</dbReference>
<dbReference type="RefSeq" id="WP_328965338.1">
    <property type="nucleotide sequence ID" value="NZ_CP108090.1"/>
</dbReference>
<gene>
    <name evidence="1" type="ORF">OG517_40075</name>
</gene>
<sequence length="107" mass="12030">MSETTEQMQTVARLWQEHRHASFPDSLRSAKFAGMYVWPLDLYTAGCVLHWLDNGCTLDSEDCRIVQSCIEDLARVIPEIIEPAAAEYCQRLHQLAVLVAGDPSHAT</sequence>
<keyword evidence="2" id="KW-1185">Reference proteome</keyword>
<dbReference type="Proteomes" id="UP001432039">
    <property type="component" value="Chromosome"/>
</dbReference>
<protein>
    <submittedName>
        <fullName evidence="1">Uncharacterized protein</fullName>
    </submittedName>
</protein>
<proteinExistence type="predicted"/>